<name>A0A164SWA3_9CRUS</name>
<keyword evidence="3" id="KW-1185">Reference proteome</keyword>
<reference evidence="2 3" key="1">
    <citation type="submission" date="2016-03" db="EMBL/GenBank/DDBJ databases">
        <title>EvidentialGene: Evidence-directed Construction of Genes on Genomes.</title>
        <authorList>
            <person name="Gilbert D.G."/>
            <person name="Choi J.-H."/>
            <person name="Mockaitis K."/>
            <person name="Colbourne J."/>
            <person name="Pfrender M."/>
        </authorList>
    </citation>
    <scope>NUCLEOTIDE SEQUENCE [LARGE SCALE GENOMIC DNA]</scope>
    <source>
        <strain evidence="2 3">Xinb3</strain>
        <tissue evidence="2">Complete organism</tissue>
    </source>
</reference>
<evidence type="ECO:0000313" key="3">
    <source>
        <dbReference type="Proteomes" id="UP000076858"/>
    </source>
</evidence>
<feature type="compositionally biased region" description="Basic residues" evidence="1">
    <location>
        <begin position="7"/>
        <end position="19"/>
    </location>
</feature>
<protein>
    <submittedName>
        <fullName evidence="2">Uncharacterized protein</fullName>
    </submittedName>
</protein>
<gene>
    <name evidence="2" type="ORF">APZ42_025636</name>
</gene>
<evidence type="ECO:0000256" key="1">
    <source>
        <dbReference type="SAM" id="MobiDB-lite"/>
    </source>
</evidence>
<dbReference type="AlphaFoldDB" id="A0A164SWA3"/>
<organism evidence="2 3">
    <name type="scientific">Daphnia magna</name>
    <dbReference type="NCBI Taxonomy" id="35525"/>
    <lineage>
        <taxon>Eukaryota</taxon>
        <taxon>Metazoa</taxon>
        <taxon>Ecdysozoa</taxon>
        <taxon>Arthropoda</taxon>
        <taxon>Crustacea</taxon>
        <taxon>Branchiopoda</taxon>
        <taxon>Diplostraca</taxon>
        <taxon>Cladocera</taxon>
        <taxon>Anomopoda</taxon>
        <taxon>Daphniidae</taxon>
        <taxon>Daphnia</taxon>
    </lineage>
</organism>
<feature type="region of interest" description="Disordered" evidence="1">
    <location>
        <begin position="1"/>
        <end position="22"/>
    </location>
</feature>
<dbReference type="Proteomes" id="UP000076858">
    <property type="component" value="Unassembled WGS sequence"/>
</dbReference>
<comment type="caution">
    <text evidence="2">The sequence shown here is derived from an EMBL/GenBank/DDBJ whole genome shotgun (WGS) entry which is preliminary data.</text>
</comment>
<sequence length="51" mass="5707">MKANVSTHKHTANGCRRPRIPTSLKSVAGNKVPEIQLFPSDFQELQDCLNQ</sequence>
<accession>A0A164SWA3</accession>
<dbReference type="EMBL" id="LRGB01001923">
    <property type="protein sequence ID" value="KZS10003.1"/>
    <property type="molecule type" value="Genomic_DNA"/>
</dbReference>
<evidence type="ECO:0000313" key="2">
    <source>
        <dbReference type="EMBL" id="KZS10003.1"/>
    </source>
</evidence>
<proteinExistence type="predicted"/>